<evidence type="ECO:0000256" key="1">
    <source>
        <dbReference type="SAM" id="MobiDB-lite"/>
    </source>
</evidence>
<dbReference type="AlphaFoldDB" id="A0A6G1HDX1"/>
<feature type="compositionally biased region" description="Polar residues" evidence="1">
    <location>
        <begin position="559"/>
        <end position="572"/>
    </location>
</feature>
<feature type="compositionally biased region" description="Polar residues" evidence="1">
    <location>
        <begin position="607"/>
        <end position="617"/>
    </location>
</feature>
<feature type="region of interest" description="Disordered" evidence="1">
    <location>
        <begin position="246"/>
        <end position="340"/>
    </location>
</feature>
<feature type="compositionally biased region" description="Basic residues" evidence="1">
    <location>
        <begin position="305"/>
        <end position="315"/>
    </location>
</feature>
<dbReference type="OrthoDB" id="5303703at2759"/>
<evidence type="ECO:0000313" key="2">
    <source>
        <dbReference type="EMBL" id="KAF1991421.1"/>
    </source>
</evidence>
<dbReference type="SUPFAM" id="SSF57701">
    <property type="entry name" value="Zn2/Cys6 DNA-binding domain"/>
    <property type="match status" value="1"/>
</dbReference>
<dbReference type="Proteomes" id="UP000800041">
    <property type="component" value="Unassembled WGS sequence"/>
</dbReference>
<name>A0A6G1HDX1_9PEZI</name>
<accession>A0A6G1HDX1</accession>
<keyword evidence="3" id="KW-1185">Reference proteome</keyword>
<sequence length="865" mass="94458">MAPESSSEDGSLFGGQAPDVGRASSSVLNGDLDQHTDSSTEYNGIPHSDSSIFGNGGPVFEHSLPGVDVPPMADCLQSPLSFSSDPLPYLDSNFDYGAIFSQNGNLDTSSSFQSPNNFSSAEHSYTFSALGDLYQSSASVNGPVHHNSSATPGLENGNWNWNHGIPQNDSPYGNFAVGLGHHTSFGRFPDPVGNPVEHAGAHILTPQETEAGLPDATDGAYPTDDWEPQLQDAQGYVPQDVMNQLFEGYDFGGPSGDEGSEDQDQRPSKTSREYHFRKSARTRVQDVTTWIDKDQSGNYDPKAKPNSKKRKRPAAKRASDPENSSQEHPAKKSRTVPLSSLAARQKGASLIVTLNMDTPQLQEVAAKITDNWPEEDWNVFENPPIQKSSQEEGLADDEAGSRTAGKNRLRNRSAANQDSGPTPILDPYREHEDLTGYKAARGCVACRSYNINCPLIDGKNPDGTGATWPCEHCIDDGIYCQLLTPPKVKDECEPCKTAGVPCSYRDGGDHTLDCDQCFDSRKYCVAGPLNEIVSRTGRLTPPPKGKGKKKVPSTKTRSNKTLSENGAKSVTDNAVRKTNVRVDKGKAPVRQPLEFRKANVPTPPRQTPSSPAKNDSPQDFEALKDFVRGPDPEIIDLEANSRPNPFKPTAKEGIKSIYTALCHPVHLTYDFTASTDPFQYCHFCSNPNDANYAVNGLGFVKASVIDHPNGMQYQEVMGGHRNKPGAEETRVCGNCCFQRLAIFSCERHRTEAIGEDPDRFFRLIEGSALPSDHWCSICRSAATHRCCKPQAQNVYGETLEPGSPESMGCGLFLCDMCNTILECECDGQLQCFLENLHPERLEQGLRADTELLRENGLLSKAMLQS</sequence>
<organism evidence="2 3">
    <name type="scientific">Aulographum hederae CBS 113979</name>
    <dbReference type="NCBI Taxonomy" id="1176131"/>
    <lineage>
        <taxon>Eukaryota</taxon>
        <taxon>Fungi</taxon>
        <taxon>Dikarya</taxon>
        <taxon>Ascomycota</taxon>
        <taxon>Pezizomycotina</taxon>
        <taxon>Dothideomycetes</taxon>
        <taxon>Pleosporomycetidae</taxon>
        <taxon>Aulographales</taxon>
        <taxon>Aulographaceae</taxon>
    </lineage>
</organism>
<dbReference type="InterPro" id="IPR036864">
    <property type="entry name" value="Zn2-C6_fun-type_DNA-bd_sf"/>
</dbReference>
<feature type="region of interest" description="Disordered" evidence="1">
    <location>
        <begin position="1"/>
        <end position="56"/>
    </location>
</feature>
<feature type="region of interest" description="Disordered" evidence="1">
    <location>
        <begin position="534"/>
        <end position="618"/>
    </location>
</feature>
<proteinExistence type="predicted"/>
<feature type="region of interest" description="Disordered" evidence="1">
    <location>
        <begin position="205"/>
        <end position="228"/>
    </location>
</feature>
<dbReference type="GO" id="GO:0000981">
    <property type="term" value="F:DNA-binding transcription factor activity, RNA polymerase II-specific"/>
    <property type="evidence" value="ECO:0007669"/>
    <property type="project" value="InterPro"/>
</dbReference>
<gene>
    <name evidence="2" type="ORF">K402DRAFT_125173</name>
</gene>
<dbReference type="EMBL" id="ML977139">
    <property type="protein sequence ID" value="KAF1991421.1"/>
    <property type="molecule type" value="Genomic_DNA"/>
</dbReference>
<feature type="compositionally biased region" description="Basic and acidic residues" evidence="1">
    <location>
        <begin position="263"/>
        <end position="276"/>
    </location>
</feature>
<feature type="compositionally biased region" description="Polar residues" evidence="1">
    <location>
        <begin position="39"/>
        <end position="53"/>
    </location>
</feature>
<reference evidence="2" key="1">
    <citation type="journal article" date="2020" name="Stud. Mycol.">
        <title>101 Dothideomycetes genomes: a test case for predicting lifestyles and emergence of pathogens.</title>
        <authorList>
            <person name="Haridas S."/>
            <person name="Albert R."/>
            <person name="Binder M."/>
            <person name="Bloem J."/>
            <person name="Labutti K."/>
            <person name="Salamov A."/>
            <person name="Andreopoulos B."/>
            <person name="Baker S."/>
            <person name="Barry K."/>
            <person name="Bills G."/>
            <person name="Bluhm B."/>
            <person name="Cannon C."/>
            <person name="Castanera R."/>
            <person name="Culley D."/>
            <person name="Daum C."/>
            <person name="Ezra D."/>
            <person name="Gonzalez J."/>
            <person name="Henrissat B."/>
            <person name="Kuo A."/>
            <person name="Liang C."/>
            <person name="Lipzen A."/>
            <person name="Lutzoni F."/>
            <person name="Magnuson J."/>
            <person name="Mondo S."/>
            <person name="Nolan M."/>
            <person name="Ohm R."/>
            <person name="Pangilinan J."/>
            <person name="Park H.-J."/>
            <person name="Ramirez L."/>
            <person name="Alfaro M."/>
            <person name="Sun H."/>
            <person name="Tritt A."/>
            <person name="Yoshinaga Y."/>
            <person name="Zwiers L.-H."/>
            <person name="Turgeon B."/>
            <person name="Goodwin S."/>
            <person name="Spatafora J."/>
            <person name="Crous P."/>
            <person name="Grigoriev I."/>
        </authorList>
    </citation>
    <scope>NUCLEOTIDE SEQUENCE</scope>
    <source>
        <strain evidence="2">CBS 113979</strain>
    </source>
</reference>
<protein>
    <recommendedName>
        <fullName evidence="4">Zn(2)-C6 fungal-type domain-containing protein</fullName>
    </recommendedName>
</protein>
<evidence type="ECO:0008006" key="4">
    <source>
        <dbReference type="Google" id="ProtNLM"/>
    </source>
</evidence>
<feature type="region of interest" description="Disordered" evidence="1">
    <location>
        <begin position="375"/>
        <end position="429"/>
    </location>
</feature>
<evidence type="ECO:0000313" key="3">
    <source>
        <dbReference type="Proteomes" id="UP000800041"/>
    </source>
</evidence>
<dbReference type="GO" id="GO:0008270">
    <property type="term" value="F:zinc ion binding"/>
    <property type="evidence" value="ECO:0007669"/>
    <property type="project" value="InterPro"/>
</dbReference>